<protein>
    <recommendedName>
        <fullName evidence="2">histidine kinase</fullName>
        <ecNumber evidence="2">2.7.13.3</ecNumber>
    </recommendedName>
</protein>
<keyword evidence="8" id="KW-1185">Reference proteome</keyword>
<dbReference type="Gene3D" id="1.10.287.130">
    <property type="match status" value="1"/>
</dbReference>
<dbReference type="InterPro" id="IPR036890">
    <property type="entry name" value="HATPase_C_sf"/>
</dbReference>
<keyword evidence="4" id="KW-0418">Kinase</keyword>
<feature type="compositionally biased region" description="Basic and acidic residues" evidence="5">
    <location>
        <begin position="1"/>
        <end position="10"/>
    </location>
</feature>
<dbReference type="Gene3D" id="3.30.565.10">
    <property type="entry name" value="Histidine kinase-like ATPase, C-terminal domain"/>
    <property type="match status" value="1"/>
</dbReference>
<dbReference type="RefSeq" id="WP_126595244.1">
    <property type="nucleotide sequence ID" value="NZ_BIFQ01000001.1"/>
</dbReference>
<comment type="catalytic activity">
    <reaction evidence="1">
        <text>ATP + protein L-histidine = ADP + protein N-phospho-L-histidine.</text>
        <dbReference type="EC" id="2.7.13.3"/>
    </reaction>
</comment>
<dbReference type="EMBL" id="BIFQ01000001">
    <property type="protein sequence ID" value="GCE04049.1"/>
    <property type="molecule type" value="Genomic_DNA"/>
</dbReference>
<dbReference type="InterPro" id="IPR003594">
    <property type="entry name" value="HATPase_dom"/>
</dbReference>
<reference evidence="8" key="1">
    <citation type="submission" date="2018-12" db="EMBL/GenBank/DDBJ databases">
        <title>Tengunoibacter tsumagoiensis gen. nov., sp. nov., Dictyobacter kobayashii sp. nov., D. alpinus sp. nov., and D. joshuensis sp. nov. and description of Dictyobacteraceae fam. nov. within the order Ktedonobacterales isolated from Tengu-no-mugimeshi.</title>
        <authorList>
            <person name="Wang C.M."/>
            <person name="Zheng Y."/>
            <person name="Sakai Y."/>
            <person name="Toyoda A."/>
            <person name="Minakuchi Y."/>
            <person name="Abe K."/>
            <person name="Yokota A."/>
            <person name="Yabe S."/>
        </authorList>
    </citation>
    <scope>NUCLEOTIDE SEQUENCE [LARGE SCALE GENOMIC DNA]</scope>
    <source>
        <strain evidence="8">S-27</strain>
    </source>
</reference>
<proteinExistence type="predicted"/>
<keyword evidence="3" id="KW-0597">Phosphoprotein</keyword>
<dbReference type="GO" id="GO:0000155">
    <property type="term" value="F:phosphorelay sensor kinase activity"/>
    <property type="evidence" value="ECO:0007669"/>
    <property type="project" value="InterPro"/>
</dbReference>
<dbReference type="AlphaFoldDB" id="A0A401ZB16"/>
<dbReference type="Pfam" id="PF00512">
    <property type="entry name" value="HisKA"/>
    <property type="match status" value="1"/>
</dbReference>
<evidence type="ECO:0000313" key="8">
    <source>
        <dbReference type="Proteomes" id="UP000287224"/>
    </source>
</evidence>
<dbReference type="PANTHER" id="PTHR43547:SF2">
    <property type="entry name" value="HYBRID SIGNAL TRANSDUCTION HISTIDINE KINASE C"/>
    <property type="match status" value="1"/>
</dbReference>
<evidence type="ECO:0000259" key="6">
    <source>
        <dbReference type="PROSITE" id="PS50109"/>
    </source>
</evidence>
<evidence type="ECO:0000256" key="2">
    <source>
        <dbReference type="ARBA" id="ARBA00012438"/>
    </source>
</evidence>
<dbReference type="SUPFAM" id="SSF47384">
    <property type="entry name" value="Homodimeric domain of signal transducing histidine kinase"/>
    <property type="match status" value="1"/>
</dbReference>
<sequence>MSRDGKDRQHIAHTNGSRLSVDRAEQEEVEEECGQVLESAAYSYIPDVRRAKHALEALEALSLALVQRRALVVTHDTLTRLNECERDDGERISLIERCSECIRKCLGCYFVMLAEFQPEHKIFTPLSCAGDVPAYAQYWSEDVPIDLLFQDAAQFQRLCRGEAMVPDGAHIPGGEHAMYRMIVPMLYQDDLVGILFLDYGRVLLPLPEADVALMRSLSRMLALVMQRDRELREYEGMLCGLQISNEELLCTSTMKTNFMATINNEFRTVLKGIAKCSEIMRDQDLGVDTLKEFAIDIHADARRLLHLINDMLDLERVESNQSDVCLEWVNLNILISGVVKRMRFIAPHHTVTFSPAIAVPILLGDREKLTLMTSHLLSYVIEHTSRGNMVTVSSYVAENKVHVSIHNQAWNMFAHGFVHLRASSRLPEPAHENSDGKGLSIAQRIVQMHGGQLWVEHNAKNGLALHFTICFA</sequence>
<name>A0A401ZB16_9CHLR</name>
<dbReference type="CDD" id="cd00082">
    <property type="entry name" value="HisKA"/>
    <property type="match status" value="1"/>
</dbReference>
<evidence type="ECO:0000313" key="7">
    <source>
        <dbReference type="EMBL" id="GCE04049.1"/>
    </source>
</evidence>
<dbReference type="InterPro" id="IPR029016">
    <property type="entry name" value="GAF-like_dom_sf"/>
</dbReference>
<dbReference type="InterPro" id="IPR036097">
    <property type="entry name" value="HisK_dim/P_sf"/>
</dbReference>
<dbReference type="PANTHER" id="PTHR43547">
    <property type="entry name" value="TWO-COMPONENT HISTIDINE KINASE"/>
    <property type="match status" value="1"/>
</dbReference>
<dbReference type="InterPro" id="IPR005467">
    <property type="entry name" value="His_kinase_dom"/>
</dbReference>
<gene>
    <name evidence="7" type="ORF">KDAU_13780</name>
</gene>
<feature type="region of interest" description="Disordered" evidence="5">
    <location>
        <begin position="1"/>
        <end position="25"/>
    </location>
</feature>
<evidence type="ECO:0000256" key="5">
    <source>
        <dbReference type="SAM" id="MobiDB-lite"/>
    </source>
</evidence>
<dbReference type="InterPro" id="IPR003661">
    <property type="entry name" value="HisK_dim/P_dom"/>
</dbReference>
<dbReference type="SMART" id="SM00388">
    <property type="entry name" value="HisKA"/>
    <property type="match status" value="1"/>
</dbReference>
<dbReference type="OrthoDB" id="147914at2"/>
<evidence type="ECO:0000256" key="3">
    <source>
        <dbReference type="ARBA" id="ARBA00022553"/>
    </source>
</evidence>
<dbReference type="Proteomes" id="UP000287224">
    <property type="component" value="Unassembled WGS sequence"/>
</dbReference>
<comment type="caution">
    <text evidence="7">The sequence shown here is derived from an EMBL/GenBank/DDBJ whole genome shotgun (WGS) entry which is preliminary data.</text>
</comment>
<evidence type="ECO:0000256" key="4">
    <source>
        <dbReference type="ARBA" id="ARBA00022777"/>
    </source>
</evidence>
<dbReference type="EC" id="2.7.13.3" evidence="2"/>
<dbReference type="Gene3D" id="3.30.450.40">
    <property type="match status" value="1"/>
</dbReference>
<feature type="domain" description="Histidine kinase" evidence="6">
    <location>
        <begin position="261"/>
        <end position="472"/>
    </location>
</feature>
<accession>A0A401ZB16</accession>
<organism evidence="7 8">
    <name type="scientific">Dictyobacter aurantiacus</name>
    <dbReference type="NCBI Taxonomy" id="1936993"/>
    <lineage>
        <taxon>Bacteria</taxon>
        <taxon>Bacillati</taxon>
        <taxon>Chloroflexota</taxon>
        <taxon>Ktedonobacteria</taxon>
        <taxon>Ktedonobacterales</taxon>
        <taxon>Dictyobacteraceae</taxon>
        <taxon>Dictyobacter</taxon>
    </lineage>
</organism>
<dbReference type="Pfam" id="PF02518">
    <property type="entry name" value="HATPase_c"/>
    <property type="match status" value="1"/>
</dbReference>
<dbReference type="PROSITE" id="PS50109">
    <property type="entry name" value="HIS_KIN"/>
    <property type="match status" value="1"/>
</dbReference>
<dbReference type="SUPFAM" id="SSF55781">
    <property type="entry name" value="GAF domain-like"/>
    <property type="match status" value="1"/>
</dbReference>
<dbReference type="SUPFAM" id="SSF55874">
    <property type="entry name" value="ATPase domain of HSP90 chaperone/DNA topoisomerase II/histidine kinase"/>
    <property type="match status" value="1"/>
</dbReference>
<keyword evidence="4" id="KW-0808">Transferase</keyword>
<evidence type="ECO:0000256" key="1">
    <source>
        <dbReference type="ARBA" id="ARBA00000085"/>
    </source>
</evidence>